<reference evidence="2" key="2">
    <citation type="submission" date="2019-10" db="EMBL/GenBank/DDBJ databases">
        <title>Conservation and host-specific expression of non-tandemly repeated heterogenous ribosome RNA gene in arbuscular mycorrhizal fungi.</title>
        <authorList>
            <person name="Maeda T."/>
            <person name="Kobayashi Y."/>
            <person name="Nakagawa T."/>
            <person name="Ezawa T."/>
            <person name="Yamaguchi K."/>
            <person name="Bino T."/>
            <person name="Nishimoto Y."/>
            <person name="Shigenobu S."/>
            <person name="Kawaguchi M."/>
        </authorList>
    </citation>
    <scope>NUCLEOTIDE SEQUENCE</scope>
    <source>
        <strain evidence="2">HR1</strain>
    </source>
</reference>
<reference evidence="1 3" key="1">
    <citation type="submission" date="2017-11" db="EMBL/GenBank/DDBJ databases">
        <title>The genome of Rhizophagus clarus HR1 reveals common genetic basis of auxotrophy among arbuscular mycorrhizal fungi.</title>
        <authorList>
            <person name="Kobayashi Y."/>
        </authorList>
    </citation>
    <scope>NUCLEOTIDE SEQUENCE [LARGE SCALE GENOMIC DNA]</scope>
    <source>
        <strain evidence="1 3">HR1</strain>
    </source>
</reference>
<dbReference type="EMBL" id="BLAL01000281">
    <property type="protein sequence ID" value="GES99593.1"/>
    <property type="molecule type" value="Genomic_DNA"/>
</dbReference>
<organism evidence="1 3">
    <name type="scientific">Rhizophagus clarus</name>
    <dbReference type="NCBI Taxonomy" id="94130"/>
    <lineage>
        <taxon>Eukaryota</taxon>
        <taxon>Fungi</taxon>
        <taxon>Fungi incertae sedis</taxon>
        <taxon>Mucoromycota</taxon>
        <taxon>Glomeromycotina</taxon>
        <taxon>Glomeromycetes</taxon>
        <taxon>Glomerales</taxon>
        <taxon>Glomeraceae</taxon>
        <taxon>Rhizophagus</taxon>
    </lineage>
</organism>
<keyword evidence="3" id="KW-1185">Reference proteome</keyword>
<dbReference type="Proteomes" id="UP000247702">
    <property type="component" value="Unassembled WGS sequence"/>
</dbReference>
<protein>
    <submittedName>
        <fullName evidence="1">Uncharacterized protein</fullName>
    </submittedName>
</protein>
<evidence type="ECO:0000313" key="1">
    <source>
        <dbReference type="EMBL" id="GBB90297.1"/>
    </source>
</evidence>
<dbReference type="OrthoDB" id="2341485at2759"/>
<comment type="caution">
    <text evidence="1">The sequence shown here is derived from an EMBL/GenBank/DDBJ whole genome shotgun (WGS) entry which is preliminary data.</text>
</comment>
<accession>A0A2Z6QJL8</accession>
<proteinExistence type="predicted"/>
<evidence type="ECO:0000313" key="2">
    <source>
        <dbReference type="EMBL" id="GES99593.1"/>
    </source>
</evidence>
<gene>
    <name evidence="2" type="ORF">RCL2_002608500</name>
    <name evidence="1" type="ORF">RclHR1_01720018</name>
</gene>
<dbReference type="EMBL" id="BEXD01000802">
    <property type="protein sequence ID" value="GBB90297.1"/>
    <property type="molecule type" value="Genomic_DNA"/>
</dbReference>
<name>A0A2Z6QJL8_9GLOM</name>
<dbReference type="Proteomes" id="UP000615446">
    <property type="component" value="Unassembled WGS sequence"/>
</dbReference>
<dbReference type="AlphaFoldDB" id="A0A2Z6QJL8"/>
<evidence type="ECO:0000313" key="3">
    <source>
        <dbReference type="Proteomes" id="UP000247702"/>
    </source>
</evidence>
<sequence length="98" mass="10819">MSTKKNKVSRSSNKLLSVYEYSKDFDVCEAVPNPEPLPGKDLLEPVAILKEKPAEKWRDKDVLPIAKLIAGRISIDATGDNRSGANAFGQLAKNYLIM</sequence>